<sequence length="536" mass="59941">MAPSYQISATDICLFLVAVFLIYKVSTNRKSIATELRGPPSRSWLFGLANVIRNSEDVGLMYEQWSAEYGSVYTISGFLGQQKLVLCDPKAVAHFYSREAVVYVKTPIIRRIIEIMFGRNLVWVEGDLHRRQYLPFTYRDWVLTSFRQRKFLLPAFSNAAIRDLTHVFYDSAHRTSSAWDAILEASDGTSTIDVQNWMNRISMDSIGIAGFSHDFGAIDGKPQIFDSLDLSSGAVFFAFTVIVGNVFPAVLRLPSKRKGSLAAMNRVFTSIADQLLAKAKEHGNEEDKSVLGLLLKSETDDADIHMSREEIIAQNLLLLAGYETTSISLTWALIEMCKNVDIQNKLRTELVQFGNTDPTWEQLNSSLPYLDAVVHEALRTHPPVSETTRVAAEDDILPLAAPVVTKSGETIDSIFVAKGTLLTTPIRTLNRSEEIWGPDAKEFKPERWLEDSAPRAKEIKGHRHLLTFVNGPRMCLGKTFALTEFKAALFVIVKNFAFEFPGGRDTVIGKHSGSILPRPKVVGEEGARVPLRVRRV</sequence>
<accession>A0A2H3ES56</accession>
<dbReference type="OMA" id="AQQHITH"/>
<dbReference type="OrthoDB" id="1470350at2759"/>
<dbReference type="PANTHER" id="PTHR24305:SF166">
    <property type="entry name" value="CYTOCHROME P450 12A4, MITOCHONDRIAL-RELATED"/>
    <property type="match status" value="1"/>
</dbReference>
<evidence type="ECO:0000313" key="16">
    <source>
        <dbReference type="Proteomes" id="UP000217790"/>
    </source>
</evidence>
<protein>
    <submittedName>
        <fullName evidence="15">Cytochrome P450</fullName>
    </submittedName>
</protein>
<evidence type="ECO:0000256" key="6">
    <source>
        <dbReference type="ARBA" id="ARBA00022692"/>
    </source>
</evidence>
<keyword evidence="9" id="KW-0560">Oxidoreductase</keyword>
<dbReference type="SUPFAM" id="SSF48264">
    <property type="entry name" value="Cytochrome P450"/>
    <property type="match status" value="1"/>
</dbReference>
<evidence type="ECO:0000313" key="15">
    <source>
        <dbReference type="EMBL" id="PBL01597.1"/>
    </source>
</evidence>
<dbReference type="Gene3D" id="1.10.630.10">
    <property type="entry name" value="Cytochrome P450"/>
    <property type="match status" value="1"/>
</dbReference>
<evidence type="ECO:0000256" key="14">
    <source>
        <dbReference type="SAM" id="Phobius"/>
    </source>
</evidence>
<feature type="transmembrane region" description="Helical" evidence="14">
    <location>
        <begin position="230"/>
        <end position="251"/>
    </location>
</feature>
<evidence type="ECO:0000256" key="9">
    <source>
        <dbReference type="ARBA" id="ARBA00023002"/>
    </source>
</evidence>
<dbReference type="InterPro" id="IPR050121">
    <property type="entry name" value="Cytochrome_P450_monoxygenase"/>
</dbReference>
<organism evidence="15 16">
    <name type="scientific">Armillaria gallica</name>
    <name type="common">Bulbous honey fungus</name>
    <name type="synonym">Armillaria bulbosa</name>
    <dbReference type="NCBI Taxonomy" id="47427"/>
    <lineage>
        <taxon>Eukaryota</taxon>
        <taxon>Fungi</taxon>
        <taxon>Dikarya</taxon>
        <taxon>Basidiomycota</taxon>
        <taxon>Agaricomycotina</taxon>
        <taxon>Agaricomycetes</taxon>
        <taxon>Agaricomycetidae</taxon>
        <taxon>Agaricales</taxon>
        <taxon>Marasmiineae</taxon>
        <taxon>Physalacriaceae</taxon>
        <taxon>Armillaria</taxon>
    </lineage>
</organism>
<keyword evidence="11" id="KW-0503">Monooxygenase</keyword>
<gene>
    <name evidence="15" type="ORF">ARMGADRAFT_1071138</name>
</gene>
<evidence type="ECO:0000256" key="5">
    <source>
        <dbReference type="ARBA" id="ARBA00022617"/>
    </source>
</evidence>
<keyword evidence="16" id="KW-1185">Reference proteome</keyword>
<evidence type="ECO:0000256" key="8">
    <source>
        <dbReference type="ARBA" id="ARBA00022989"/>
    </source>
</evidence>
<keyword evidence="8 14" id="KW-1133">Transmembrane helix</keyword>
<keyword evidence="12 14" id="KW-0472">Membrane</keyword>
<dbReference type="STRING" id="47427.A0A2H3ES56"/>
<keyword evidence="10 13" id="KW-0408">Iron</keyword>
<dbReference type="PRINTS" id="PR00385">
    <property type="entry name" value="P450"/>
</dbReference>
<keyword evidence="6 14" id="KW-0812">Transmembrane</keyword>
<dbReference type="Proteomes" id="UP000217790">
    <property type="component" value="Unassembled WGS sequence"/>
</dbReference>
<evidence type="ECO:0000256" key="13">
    <source>
        <dbReference type="PIRSR" id="PIRSR602403-1"/>
    </source>
</evidence>
<evidence type="ECO:0000256" key="10">
    <source>
        <dbReference type="ARBA" id="ARBA00023004"/>
    </source>
</evidence>
<dbReference type="EMBL" id="KZ293645">
    <property type="protein sequence ID" value="PBL01597.1"/>
    <property type="molecule type" value="Genomic_DNA"/>
</dbReference>
<dbReference type="InterPro" id="IPR036396">
    <property type="entry name" value="Cyt_P450_sf"/>
</dbReference>
<dbReference type="GO" id="GO:0016705">
    <property type="term" value="F:oxidoreductase activity, acting on paired donors, with incorporation or reduction of molecular oxygen"/>
    <property type="evidence" value="ECO:0007669"/>
    <property type="project" value="InterPro"/>
</dbReference>
<dbReference type="PRINTS" id="PR00465">
    <property type="entry name" value="EP450IV"/>
</dbReference>
<comment type="subcellular location">
    <subcellularLocation>
        <location evidence="2">Membrane</location>
    </subcellularLocation>
</comment>
<evidence type="ECO:0000256" key="4">
    <source>
        <dbReference type="ARBA" id="ARBA00010617"/>
    </source>
</evidence>
<dbReference type="GO" id="GO:0004497">
    <property type="term" value="F:monooxygenase activity"/>
    <property type="evidence" value="ECO:0007669"/>
    <property type="project" value="UniProtKB-KW"/>
</dbReference>
<name>A0A2H3ES56_ARMGA</name>
<evidence type="ECO:0000256" key="11">
    <source>
        <dbReference type="ARBA" id="ARBA00023033"/>
    </source>
</evidence>
<evidence type="ECO:0000256" key="3">
    <source>
        <dbReference type="ARBA" id="ARBA00004721"/>
    </source>
</evidence>
<dbReference type="InterPro" id="IPR001128">
    <property type="entry name" value="Cyt_P450"/>
</dbReference>
<dbReference type="InterPro" id="IPR002403">
    <property type="entry name" value="Cyt_P450_E_grp-IV"/>
</dbReference>
<dbReference type="GO" id="GO:0020037">
    <property type="term" value="F:heme binding"/>
    <property type="evidence" value="ECO:0007669"/>
    <property type="project" value="InterPro"/>
</dbReference>
<evidence type="ECO:0000256" key="1">
    <source>
        <dbReference type="ARBA" id="ARBA00001971"/>
    </source>
</evidence>
<evidence type="ECO:0000256" key="2">
    <source>
        <dbReference type="ARBA" id="ARBA00004370"/>
    </source>
</evidence>
<feature type="binding site" description="axial binding residue" evidence="13">
    <location>
        <position position="475"/>
    </location>
    <ligand>
        <name>heme</name>
        <dbReference type="ChEBI" id="CHEBI:30413"/>
    </ligand>
    <ligandPart>
        <name>Fe</name>
        <dbReference type="ChEBI" id="CHEBI:18248"/>
    </ligandPart>
</feature>
<keyword evidence="5 13" id="KW-0349">Heme</keyword>
<comment type="pathway">
    <text evidence="3">Secondary metabolite biosynthesis; terpenoid biosynthesis.</text>
</comment>
<dbReference type="GO" id="GO:0016020">
    <property type="term" value="C:membrane"/>
    <property type="evidence" value="ECO:0007669"/>
    <property type="project" value="UniProtKB-SubCell"/>
</dbReference>
<dbReference type="InParanoid" id="A0A2H3ES56"/>
<keyword evidence="7 13" id="KW-0479">Metal-binding</keyword>
<dbReference type="GO" id="GO:0005506">
    <property type="term" value="F:iron ion binding"/>
    <property type="evidence" value="ECO:0007669"/>
    <property type="project" value="InterPro"/>
</dbReference>
<dbReference type="AlphaFoldDB" id="A0A2H3ES56"/>
<dbReference type="Pfam" id="PF00067">
    <property type="entry name" value="p450"/>
    <property type="match status" value="1"/>
</dbReference>
<evidence type="ECO:0000256" key="7">
    <source>
        <dbReference type="ARBA" id="ARBA00022723"/>
    </source>
</evidence>
<evidence type="ECO:0000256" key="12">
    <source>
        <dbReference type="ARBA" id="ARBA00023136"/>
    </source>
</evidence>
<feature type="transmembrane region" description="Helical" evidence="14">
    <location>
        <begin position="6"/>
        <end position="23"/>
    </location>
</feature>
<comment type="similarity">
    <text evidence="4">Belongs to the cytochrome P450 family.</text>
</comment>
<comment type="cofactor">
    <cofactor evidence="1 13">
        <name>heme</name>
        <dbReference type="ChEBI" id="CHEBI:30413"/>
    </cofactor>
</comment>
<proteinExistence type="inferred from homology"/>
<reference evidence="16" key="1">
    <citation type="journal article" date="2017" name="Nat. Ecol. Evol.">
        <title>Genome expansion and lineage-specific genetic innovations in the forest pathogenic fungi Armillaria.</title>
        <authorList>
            <person name="Sipos G."/>
            <person name="Prasanna A.N."/>
            <person name="Walter M.C."/>
            <person name="O'Connor E."/>
            <person name="Balint B."/>
            <person name="Krizsan K."/>
            <person name="Kiss B."/>
            <person name="Hess J."/>
            <person name="Varga T."/>
            <person name="Slot J."/>
            <person name="Riley R."/>
            <person name="Boka B."/>
            <person name="Rigling D."/>
            <person name="Barry K."/>
            <person name="Lee J."/>
            <person name="Mihaltcheva S."/>
            <person name="LaButti K."/>
            <person name="Lipzen A."/>
            <person name="Waldron R."/>
            <person name="Moloney N.M."/>
            <person name="Sperisen C."/>
            <person name="Kredics L."/>
            <person name="Vagvoelgyi C."/>
            <person name="Patrignani A."/>
            <person name="Fitzpatrick D."/>
            <person name="Nagy I."/>
            <person name="Doyle S."/>
            <person name="Anderson J.B."/>
            <person name="Grigoriev I.V."/>
            <person name="Gueldener U."/>
            <person name="Muensterkoetter M."/>
            <person name="Nagy L.G."/>
        </authorList>
    </citation>
    <scope>NUCLEOTIDE SEQUENCE [LARGE SCALE GENOMIC DNA]</scope>
    <source>
        <strain evidence="16">Ar21-2</strain>
    </source>
</reference>
<dbReference type="PANTHER" id="PTHR24305">
    <property type="entry name" value="CYTOCHROME P450"/>
    <property type="match status" value="1"/>
</dbReference>